<accession>A0A382RGA4</accession>
<name>A0A382RGA4_9ZZZZ</name>
<proteinExistence type="predicted"/>
<organism evidence="2">
    <name type="scientific">marine metagenome</name>
    <dbReference type="NCBI Taxonomy" id="408172"/>
    <lineage>
        <taxon>unclassified sequences</taxon>
        <taxon>metagenomes</taxon>
        <taxon>ecological metagenomes</taxon>
    </lineage>
</organism>
<evidence type="ECO:0000256" key="1">
    <source>
        <dbReference type="SAM" id="MobiDB-lite"/>
    </source>
</evidence>
<feature type="non-terminal residue" evidence="2">
    <location>
        <position position="39"/>
    </location>
</feature>
<sequence length="39" mass="3630">RASESARCGPGSGPSWASGGSACGPASAAVGGRWSAPEP</sequence>
<protein>
    <submittedName>
        <fullName evidence="2">Uncharacterized protein</fullName>
    </submittedName>
</protein>
<reference evidence="2" key="1">
    <citation type="submission" date="2018-05" db="EMBL/GenBank/DDBJ databases">
        <authorList>
            <person name="Lanie J.A."/>
            <person name="Ng W.-L."/>
            <person name="Kazmierczak K.M."/>
            <person name="Andrzejewski T.M."/>
            <person name="Davidsen T.M."/>
            <person name="Wayne K.J."/>
            <person name="Tettelin H."/>
            <person name="Glass J.I."/>
            <person name="Rusch D."/>
            <person name="Podicherti R."/>
            <person name="Tsui H.-C.T."/>
            <person name="Winkler M.E."/>
        </authorList>
    </citation>
    <scope>NUCLEOTIDE SEQUENCE</scope>
</reference>
<evidence type="ECO:0000313" key="2">
    <source>
        <dbReference type="EMBL" id="SVC96749.1"/>
    </source>
</evidence>
<dbReference type="AlphaFoldDB" id="A0A382RGA4"/>
<gene>
    <name evidence="2" type="ORF">METZ01_LOCUS349603</name>
</gene>
<feature type="compositionally biased region" description="Low complexity" evidence="1">
    <location>
        <begin position="13"/>
        <end position="32"/>
    </location>
</feature>
<dbReference type="EMBL" id="UINC01121522">
    <property type="protein sequence ID" value="SVC96749.1"/>
    <property type="molecule type" value="Genomic_DNA"/>
</dbReference>
<feature type="region of interest" description="Disordered" evidence="1">
    <location>
        <begin position="1"/>
        <end position="39"/>
    </location>
</feature>
<feature type="non-terminal residue" evidence="2">
    <location>
        <position position="1"/>
    </location>
</feature>